<evidence type="ECO:0000256" key="1">
    <source>
        <dbReference type="ARBA" id="ARBA00007664"/>
    </source>
</evidence>
<feature type="chain" id="PRO_5046570492" evidence="9">
    <location>
        <begin position="26"/>
        <end position="409"/>
    </location>
</feature>
<reference evidence="12" key="1">
    <citation type="journal article" date="2019" name="Int. J. Syst. Evol. Microbiol.">
        <title>The Global Catalogue of Microorganisms (GCM) 10K type strain sequencing project: providing services to taxonomists for standard genome sequencing and annotation.</title>
        <authorList>
            <consortium name="The Broad Institute Genomics Platform"/>
            <consortium name="The Broad Institute Genome Sequencing Center for Infectious Disease"/>
            <person name="Wu L."/>
            <person name="Ma J."/>
        </authorList>
    </citation>
    <scope>NUCLEOTIDE SEQUENCE [LARGE SCALE GENOMIC DNA]</scope>
    <source>
        <strain evidence="12">JCM 11136</strain>
    </source>
</reference>
<dbReference type="PRINTS" id="PR00861">
    <property type="entry name" value="ALYTICPTASE"/>
</dbReference>
<comment type="caution">
    <text evidence="11">The sequence shown here is derived from an EMBL/GenBank/DDBJ whole genome shotgun (WGS) entry which is preliminary data.</text>
</comment>
<keyword evidence="4" id="KW-0378">Hydrolase</keyword>
<dbReference type="InterPro" id="IPR043504">
    <property type="entry name" value="Peptidase_S1_PA_chymotrypsin"/>
</dbReference>
<keyword evidence="7" id="KW-1015">Disulfide bond</keyword>
<dbReference type="Pfam" id="PF02983">
    <property type="entry name" value="Pro_Al_protease"/>
    <property type="match status" value="1"/>
</dbReference>
<evidence type="ECO:0000256" key="9">
    <source>
        <dbReference type="SAM" id="SignalP"/>
    </source>
</evidence>
<comment type="similarity">
    <text evidence="1">Belongs to the peptidase S1 family.</text>
</comment>
<dbReference type="SUPFAM" id="SSF50494">
    <property type="entry name" value="Trypsin-like serine proteases"/>
    <property type="match status" value="1"/>
</dbReference>
<dbReference type="CDD" id="cd21112">
    <property type="entry name" value="alphaLP-like"/>
    <property type="match status" value="1"/>
</dbReference>
<proteinExistence type="inferred from homology"/>
<dbReference type="InterPro" id="IPR035070">
    <property type="entry name" value="Streptogrisin_prodomain"/>
</dbReference>
<gene>
    <name evidence="11" type="ORF">GCM10009560_26750</name>
</gene>
<dbReference type="InterPro" id="IPR009003">
    <property type="entry name" value="Peptidase_S1_PA"/>
</dbReference>
<evidence type="ECO:0000313" key="12">
    <source>
        <dbReference type="Proteomes" id="UP001501578"/>
    </source>
</evidence>
<evidence type="ECO:0000256" key="2">
    <source>
        <dbReference type="ARBA" id="ARBA00022670"/>
    </source>
</evidence>
<dbReference type="Gene3D" id="3.30.300.50">
    <property type="match status" value="1"/>
</dbReference>
<evidence type="ECO:0000256" key="4">
    <source>
        <dbReference type="ARBA" id="ARBA00022801"/>
    </source>
</evidence>
<keyword evidence="6" id="KW-0865">Zymogen</keyword>
<dbReference type="EMBL" id="BAAAHQ010000011">
    <property type="protein sequence ID" value="GAA0925344.1"/>
    <property type="molecule type" value="Genomic_DNA"/>
</dbReference>
<evidence type="ECO:0000259" key="10">
    <source>
        <dbReference type="Pfam" id="PF02983"/>
    </source>
</evidence>
<evidence type="ECO:0000256" key="7">
    <source>
        <dbReference type="ARBA" id="ARBA00023157"/>
    </source>
</evidence>
<dbReference type="RefSeq" id="WP_343950140.1">
    <property type="nucleotide sequence ID" value="NZ_BAAAHQ010000011.1"/>
</dbReference>
<evidence type="ECO:0000256" key="3">
    <source>
        <dbReference type="ARBA" id="ARBA00022729"/>
    </source>
</evidence>
<evidence type="ECO:0000256" key="5">
    <source>
        <dbReference type="ARBA" id="ARBA00022825"/>
    </source>
</evidence>
<dbReference type="InterPro" id="IPR001316">
    <property type="entry name" value="Pept_S1A_streptogrisin"/>
</dbReference>
<sequence>MKRPIVVLSSGALLLSLALVRPAEARTGPPEPSAPTRQSVSPAPTREATDEEYLTLAAASLAEQSGLPPAELKERLRAERGLADRLAAVTGRLGPRAAGGWIDVPTGTVHVNVLDERAARTATDDGAQAHLVSNSTRTLQTVHSKIDKAAQGRLVSAYVDVRSNQVVIEVPSAEKEGTASVLARAGLSGSRGTVKVVATDSAAEPSGLIGGDKFEMWNASGTQYQGDCSAAFLARNRSTGWHYMVTAGHCNELGGNTWAWRPGDNKWVGYGHVWNFDYNGDYGSYFVRNSGEWNPYGPWVNMYNGTFRRIGGAQDAPVGAHLCKSGATTGWTCGFVNARDVTVTYANGPTVGGLTMTDYRSRPGDSGGSVVWNNDAAGIHSGSRTDGSAAYFQPIREALAAQNMDLILD</sequence>
<dbReference type="InterPro" id="IPR004236">
    <property type="entry name" value="Pept_S1_alpha_lytic"/>
</dbReference>
<evidence type="ECO:0000313" key="11">
    <source>
        <dbReference type="EMBL" id="GAA0925344.1"/>
    </source>
</evidence>
<dbReference type="PIRSF" id="PIRSF001134">
    <property type="entry name" value="Streptogrisin"/>
    <property type="match status" value="1"/>
</dbReference>
<keyword evidence="2" id="KW-0645">Protease</keyword>
<evidence type="ECO:0000256" key="8">
    <source>
        <dbReference type="SAM" id="MobiDB-lite"/>
    </source>
</evidence>
<accession>A0ABP3ZTH1</accession>
<keyword evidence="3 9" id="KW-0732">Signal</keyword>
<dbReference type="Proteomes" id="UP001501578">
    <property type="component" value="Unassembled WGS sequence"/>
</dbReference>
<keyword evidence="5" id="KW-0720">Serine protease</keyword>
<name>A0ABP3ZTH1_9ACTN</name>
<evidence type="ECO:0000256" key="6">
    <source>
        <dbReference type="ARBA" id="ARBA00023145"/>
    </source>
</evidence>
<feature type="signal peptide" evidence="9">
    <location>
        <begin position="1"/>
        <end position="25"/>
    </location>
</feature>
<keyword evidence="12" id="KW-1185">Reference proteome</keyword>
<organism evidence="11 12">
    <name type="scientific">Nonomuraea longicatena</name>
    <dbReference type="NCBI Taxonomy" id="83682"/>
    <lineage>
        <taxon>Bacteria</taxon>
        <taxon>Bacillati</taxon>
        <taxon>Actinomycetota</taxon>
        <taxon>Actinomycetes</taxon>
        <taxon>Streptosporangiales</taxon>
        <taxon>Streptosporangiaceae</taxon>
        <taxon>Nonomuraea</taxon>
    </lineage>
</organism>
<protein>
    <submittedName>
        <fullName evidence="11">S1 family peptidase</fullName>
    </submittedName>
</protein>
<feature type="region of interest" description="Disordered" evidence="8">
    <location>
        <begin position="25"/>
        <end position="49"/>
    </location>
</feature>
<dbReference type="Gene3D" id="2.40.10.10">
    <property type="entry name" value="Trypsin-like serine proteases"/>
    <property type="match status" value="2"/>
</dbReference>
<feature type="domain" description="Peptidase S1A alpha-lytic prodomain" evidence="10">
    <location>
        <begin position="134"/>
        <end position="188"/>
    </location>
</feature>